<proteinExistence type="predicted"/>
<dbReference type="AlphaFoldDB" id="A0A9D4GZS5"/>
<dbReference type="Proteomes" id="UP000828390">
    <property type="component" value="Unassembled WGS sequence"/>
</dbReference>
<reference evidence="1" key="1">
    <citation type="journal article" date="2019" name="bioRxiv">
        <title>The Genome of the Zebra Mussel, Dreissena polymorpha: A Resource for Invasive Species Research.</title>
        <authorList>
            <person name="McCartney M.A."/>
            <person name="Auch B."/>
            <person name="Kono T."/>
            <person name="Mallez S."/>
            <person name="Zhang Y."/>
            <person name="Obille A."/>
            <person name="Becker A."/>
            <person name="Abrahante J.E."/>
            <person name="Garbe J."/>
            <person name="Badalamenti J.P."/>
            <person name="Herman A."/>
            <person name="Mangelson H."/>
            <person name="Liachko I."/>
            <person name="Sullivan S."/>
            <person name="Sone E.D."/>
            <person name="Koren S."/>
            <person name="Silverstein K.A.T."/>
            <person name="Beckman K.B."/>
            <person name="Gohl D.M."/>
        </authorList>
    </citation>
    <scope>NUCLEOTIDE SEQUENCE</scope>
    <source>
        <strain evidence="1">Duluth1</strain>
        <tissue evidence="1">Whole animal</tissue>
    </source>
</reference>
<keyword evidence="2" id="KW-1185">Reference proteome</keyword>
<sequence length="105" mass="11740">MIGQAAKEKEKQMREQLSLYNAVGGEVINMPTHLAFDDVKSCDGNLCDNLKSSDVNARRTSVPVSVKQQAVRLYCMIQRAAEEKELVQSEIESNVHLYCNEHSGL</sequence>
<dbReference type="EMBL" id="JAIWYP010000005">
    <property type="protein sequence ID" value="KAH3826674.1"/>
    <property type="molecule type" value="Genomic_DNA"/>
</dbReference>
<evidence type="ECO:0000313" key="1">
    <source>
        <dbReference type="EMBL" id="KAH3826674.1"/>
    </source>
</evidence>
<comment type="caution">
    <text evidence="1">The sequence shown here is derived from an EMBL/GenBank/DDBJ whole genome shotgun (WGS) entry which is preliminary data.</text>
</comment>
<accession>A0A9D4GZS5</accession>
<name>A0A9D4GZS5_DREPO</name>
<gene>
    <name evidence="1" type="ORF">DPMN_128584</name>
</gene>
<reference evidence="1" key="2">
    <citation type="submission" date="2020-11" db="EMBL/GenBank/DDBJ databases">
        <authorList>
            <person name="McCartney M.A."/>
            <person name="Auch B."/>
            <person name="Kono T."/>
            <person name="Mallez S."/>
            <person name="Becker A."/>
            <person name="Gohl D.M."/>
            <person name="Silverstein K.A.T."/>
            <person name="Koren S."/>
            <person name="Bechman K.B."/>
            <person name="Herman A."/>
            <person name="Abrahante J.E."/>
            <person name="Garbe J."/>
        </authorList>
    </citation>
    <scope>NUCLEOTIDE SEQUENCE</scope>
    <source>
        <strain evidence="1">Duluth1</strain>
        <tissue evidence="1">Whole animal</tissue>
    </source>
</reference>
<organism evidence="1 2">
    <name type="scientific">Dreissena polymorpha</name>
    <name type="common">Zebra mussel</name>
    <name type="synonym">Mytilus polymorpha</name>
    <dbReference type="NCBI Taxonomy" id="45954"/>
    <lineage>
        <taxon>Eukaryota</taxon>
        <taxon>Metazoa</taxon>
        <taxon>Spiralia</taxon>
        <taxon>Lophotrochozoa</taxon>
        <taxon>Mollusca</taxon>
        <taxon>Bivalvia</taxon>
        <taxon>Autobranchia</taxon>
        <taxon>Heteroconchia</taxon>
        <taxon>Euheterodonta</taxon>
        <taxon>Imparidentia</taxon>
        <taxon>Neoheterodontei</taxon>
        <taxon>Myida</taxon>
        <taxon>Dreissenoidea</taxon>
        <taxon>Dreissenidae</taxon>
        <taxon>Dreissena</taxon>
    </lineage>
</organism>
<protein>
    <submittedName>
        <fullName evidence="1">Uncharacterized protein</fullName>
    </submittedName>
</protein>
<evidence type="ECO:0000313" key="2">
    <source>
        <dbReference type="Proteomes" id="UP000828390"/>
    </source>
</evidence>